<dbReference type="SUPFAM" id="SSF53756">
    <property type="entry name" value="UDP-Glycosyltransferase/glycogen phosphorylase"/>
    <property type="match status" value="1"/>
</dbReference>
<dbReference type="CDD" id="cd03801">
    <property type="entry name" value="GT4_PimA-like"/>
    <property type="match status" value="1"/>
</dbReference>
<proteinExistence type="predicted"/>
<feature type="domain" description="Glycosyltransferase subfamily 4-like N-terminal" evidence="1">
    <location>
        <begin position="14"/>
        <end position="153"/>
    </location>
</feature>
<name>A0A5N7MTG3_9HYPH</name>
<dbReference type="Pfam" id="PF13439">
    <property type="entry name" value="Glyco_transf_4"/>
    <property type="match status" value="1"/>
</dbReference>
<gene>
    <name evidence="2" type="ORF">FS320_35805</name>
</gene>
<dbReference type="Gene3D" id="3.40.50.2000">
    <property type="entry name" value="Glycogen Phosphorylase B"/>
    <property type="match status" value="2"/>
</dbReference>
<dbReference type="OrthoDB" id="9790710at2"/>
<comment type="caution">
    <text evidence="2">The sequence shown here is derived from an EMBL/GenBank/DDBJ whole genome shotgun (WGS) entry which is preliminary data.</text>
</comment>
<sequence length="357" mass="37927">MRIAHVLNHTERLNGHVHAAVDLACAQAALGHEVSVVSRGGSFDALLKANGVETIQIDQRRRPLVALTAAVELTKLMRRFDIAHAHMMTSALLCYPACKIAGVPLVTTVHNAFERSSIAMAVGTRVIAVSAAVARLMKERGVPASRLRVVLNGTIGSRRHADLSEPPIALGSPSILSVGGLHPRKGIPDLLKAFEIVNATIHGARLHIVGEGPYGAQYRSIAAAMPCASSITFHGPQEDPRPWFKGADVFVFPSHAEPAGLVLSEACEAGCAIVASNVDGIPEMLDDGRAGILVPPKNPALLAKALIELLTTPNALAEGKKHALANRYRMSLDRVVRETLDVYNECLPAYVPGAVKV</sequence>
<reference evidence="2 3" key="1">
    <citation type="journal article" date="2019" name="Syst. Appl. Microbiol.">
        <title>Microvirga tunisiensis sp. nov., a root nodule symbiotic bacterium isolated from Lupinus micranthus and L. luteus grown in Northern Tunisia.</title>
        <authorList>
            <person name="Msaddak A."/>
            <person name="Rejili M."/>
            <person name="Duran D."/>
            <person name="Mars M."/>
            <person name="Palacios J.M."/>
            <person name="Ruiz-Argueso T."/>
            <person name="Rey L."/>
            <person name="Imperial J."/>
        </authorList>
    </citation>
    <scope>NUCLEOTIDE SEQUENCE [LARGE SCALE GENOMIC DNA]</scope>
    <source>
        <strain evidence="2 3">Lmie10</strain>
    </source>
</reference>
<dbReference type="RefSeq" id="WP_152717115.1">
    <property type="nucleotide sequence ID" value="NZ_VOSJ01000282.1"/>
</dbReference>
<dbReference type="GO" id="GO:0016757">
    <property type="term" value="F:glycosyltransferase activity"/>
    <property type="evidence" value="ECO:0007669"/>
    <property type="project" value="UniProtKB-ARBA"/>
</dbReference>
<dbReference type="Proteomes" id="UP000403266">
    <property type="component" value="Unassembled WGS sequence"/>
</dbReference>
<keyword evidence="3" id="KW-1185">Reference proteome</keyword>
<evidence type="ECO:0000313" key="3">
    <source>
        <dbReference type="Proteomes" id="UP000403266"/>
    </source>
</evidence>
<dbReference type="PANTHER" id="PTHR12526">
    <property type="entry name" value="GLYCOSYLTRANSFERASE"/>
    <property type="match status" value="1"/>
</dbReference>
<dbReference type="Pfam" id="PF13692">
    <property type="entry name" value="Glyco_trans_1_4"/>
    <property type="match status" value="1"/>
</dbReference>
<dbReference type="PANTHER" id="PTHR12526:SF630">
    <property type="entry name" value="GLYCOSYLTRANSFERASE"/>
    <property type="match status" value="1"/>
</dbReference>
<dbReference type="InterPro" id="IPR028098">
    <property type="entry name" value="Glyco_trans_4-like_N"/>
</dbReference>
<protein>
    <submittedName>
        <fullName evidence="2">Glycosyltransferase family 4 protein</fullName>
    </submittedName>
</protein>
<evidence type="ECO:0000313" key="2">
    <source>
        <dbReference type="EMBL" id="MPR30263.1"/>
    </source>
</evidence>
<organism evidence="2 3">
    <name type="scientific">Microvirga tunisiensis</name>
    <dbReference type="NCBI Taxonomy" id="2108360"/>
    <lineage>
        <taxon>Bacteria</taxon>
        <taxon>Pseudomonadati</taxon>
        <taxon>Pseudomonadota</taxon>
        <taxon>Alphaproteobacteria</taxon>
        <taxon>Hyphomicrobiales</taxon>
        <taxon>Methylobacteriaceae</taxon>
        <taxon>Microvirga</taxon>
    </lineage>
</organism>
<dbReference type="AlphaFoldDB" id="A0A5N7MTG3"/>
<keyword evidence="2" id="KW-0808">Transferase</keyword>
<accession>A0A5N7MTG3</accession>
<dbReference type="EMBL" id="VOSK01000335">
    <property type="protein sequence ID" value="MPR30263.1"/>
    <property type="molecule type" value="Genomic_DNA"/>
</dbReference>
<evidence type="ECO:0000259" key="1">
    <source>
        <dbReference type="Pfam" id="PF13439"/>
    </source>
</evidence>